<dbReference type="AlphaFoldDB" id="E7RSP8"/>
<feature type="chain" id="PRO_5003224518" evidence="4">
    <location>
        <begin position="20"/>
        <end position="406"/>
    </location>
</feature>
<dbReference type="RefSeq" id="WP_004370545.1">
    <property type="nucleotide sequence ID" value="NZ_GL833119.1"/>
</dbReference>
<dbReference type="EMBL" id="AEPE02000006">
    <property type="protein sequence ID" value="EFZ36249.1"/>
    <property type="molecule type" value="Genomic_DNA"/>
</dbReference>
<keyword evidence="4" id="KW-0732">Signal</keyword>
<evidence type="ECO:0000313" key="5">
    <source>
        <dbReference type="EMBL" id="EFZ36249.1"/>
    </source>
</evidence>
<evidence type="ECO:0000256" key="2">
    <source>
        <dbReference type="ARBA" id="ARBA00022803"/>
    </source>
</evidence>
<dbReference type="HOGENOM" id="CLU_054035_0_0_10"/>
<dbReference type="InterPro" id="IPR013105">
    <property type="entry name" value="TPR_2"/>
</dbReference>
<keyword evidence="6" id="KW-1185">Reference proteome</keyword>
<dbReference type="Gene3D" id="1.25.40.10">
    <property type="entry name" value="Tetratricopeptide repeat domain"/>
    <property type="match status" value="1"/>
</dbReference>
<accession>E7RSP8</accession>
<evidence type="ECO:0000256" key="1">
    <source>
        <dbReference type="ARBA" id="ARBA00022737"/>
    </source>
</evidence>
<keyword evidence="2 3" id="KW-0802">TPR repeat</keyword>
<proteinExistence type="predicted"/>
<keyword evidence="1" id="KW-0677">Repeat</keyword>
<evidence type="ECO:0000256" key="3">
    <source>
        <dbReference type="PROSITE-ProRule" id="PRU00339"/>
    </source>
</evidence>
<gene>
    <name evidence="5" type="ORF">HMPREF0663_12316</name>
</gene>
<dbReference type="Proteomes" id="UP000005580">
    <property type="component" value="Unassembled WGS sequence"/>
</dbReference>
<organism evidence="5 6">
    <name type="scientific">Hoylesella oralis ATCC 33269</name>
    <dbReference type="NCBI Taxonomy" id="873533"/>
    <lineage>
        <taxon>Bacteria</taxon>
        <taxon>Pseudomonadati</taxon>
        <taxon>Bacteroidota</taxon>
        <taxon>Bacteroidia</taxon>
        <taxon>Bacteroidales</taxon>
        <taxon>Prevotellaceae</taxon>
        <taxon>Hoylesella</taxon>
    </lineage>
</organism>
<feature type="repeat" description="TPR" evidence="3">
    <location>
        <begin position="296"/>
        <end position="329"/>
    </location>
</feature>
<dbReference type="InterPro" id="IPR019734">
    <property type="entry name" value="TPR_rpt"/>
</dbReference>
<dbReference type="STRING" id="28134.SAMN05444288_1023"/>
<dbReference type="Pfam" id="PF07719">
    <property type="entry name" value="TPR_2"/>
    <property type="match status" value="1"/>
</dbReference>
<evidence type="ECO:0000313" key="6">
    <source>
        <dbReference type="Proteomes" id="UP000005580"/>
    </source>
</evidence>
<feature type="signal peptide" evidence="4">
    <location>
        <begin position="1"/>
        <end position="19"/>
    </location>
</feature>
<dbReference type="PROSITE" id="PS50005">
    <property type="entry name" value="TPR"/>
    <property type="match status" value="1"/>
</dbReference>
<dbReference type="SMART" id="SM00028">
    <property type="entry name" value="TPR"/>
    <property type="match status" value="1"/>
</dbReference>
<name>E7RSP8_9BACT</name>
<comment type="caution">
    <text evidence="5">The sequence shown here is derived from an EMBL/GenBank/DDBJ whole genome shotgun (WGS) entry which is preliminary data.</text>
</comment>
<dbReference type="SUPFAM" id="SSF48439">
    <property type="entry name" value="Protein prenylyltransferase"/>
    <property type="match status" value="1"/>
</dbReference>
<dbReference type="InterPro" id="IPR011990">
    <property type="entry name" value="TPR-like_helical_dom_sf"/>
</dbReference>
<evidence type="ECO:0000256" key="4">
    <source>
        <dbReference type="SAM" id="SignalP"/>
    </source>
</evidence>
<protein>
    <submittedName>
        <fullName evidence="5">Tetratricopeptide repeat protein</fullName>
    </submittedName>
</protein>
<reference evidence="5" key="1">
    <citation type="submission" date="2011-01" db="EMBL/GenBank/DDBJ databases">
        <authorList>
            <person name="Muzny D."/>
            <person name="Qin X."/>
            <person name="Buhay C."/>
            <person name="Dugan-Rocha S."/>
            <person name="Ding Y."/>
            <person name="Chen G."/>
            <person name="Hawes A."/>
            <person name="Holder M."/>
            <person name="Jhangiani S."/>
            <person name="Johnson A."/>
            <person name="Khan Z."/>
            <person name="Li Z."/>
            <person name="Liu W."/>
            <person name="Liu X."/>
            <person name="Perez L."/>
            <person name="Shen H."/>
            <person name="Wang Q."/>
            <person name="Watt J."/>
            <person name="Xi L."/>
            <person name="Xin Y."/>
            <person name="Zhou J."/>
            <person name="Deng J."/>
            <person name="Jiang H."/>
            <person name="Liu Y."/>
            <person name="Qu J."/>
            <person name="Song X.-Z."/>
            <person name="Zhang L."/>
            <person name="Villasana D."/>
            <person name="Johnson A."/>
            <person name="Liu J."/>
            <person name="Liyanage D."/>
            <person name="Lorensuhewa L."/>
            <person name="Robinson T."/>
            <person name="Song A."/>
            <person name="Song B.-B."/>
            <person name="Dinh H."/>
            <person name="Thornton R."/>
            <person name="Coyle M."/>
            <person name="Francisco L."/>
            <person name="Jackson L."/>
            <person name="Javaid M."/>
            <person name="Korchina V."/>
            <person name="Kovar C."/>
            <person name="Mata R."/>
            <person name="Mathew T."/>
            <person name="Ngo R."/>
            <person name="Nguyen L."/>
            <person name="Nguyen N."/>
            <person name="Okwuonu G."/>
            <person name="Ongeri F."/>
            <person name="Pham C."/>
            <person name="Simmons D."/>
            <person name="Wilczek-Boney K."/>
            <person name="Hale W."/>
            <person name="Jakkamsetti A."/>
            <person name="Pham P."/>
            <person name="Ruth R."/>
            <person name="San Lucas F."/>
            <person name="Warren J."/>
            <person name="Zhang J."/>
            <person name="Zhao Z."/>
            <person name="Zhou C."/>
            <person name="Zhu D."/>
            <person name="Lee S."/>
            <person name="Bess C."/>
            <person name="Blankenburg K."/>
            <person name="Forbes L."/>
            <person name="Fu Q."/>
            <person name="Gubbala S."/>
            <person name="Hirani K."/>
            <person name="Jayaseelan J.C."/>
            <person name="Lara F."/>
            <person name="Munidasa M."/>
            <person name="Palculict T."/>
            <person name="Patil S."/>
            <person name="Pu L.-L."/>
            <person name="Saada N."/>
            <person name="Tang L."/>
            <person name="Weissenberger G."/>
            <person name="Zhu Y."/>
            <person name="Hemphill L."/>
            <person name="Shang Y."/>
            <person name="Youmans B."/>
            <person name="Ayvaz T."/>
            <person name="Ross M."/>
            <person name="Santibanez J."/>
            <person name="Aqrawi P."/>
            <person name="Gross S."/>
            <person name="Joshi V."/>
            <person name="Fowler G."/>
            <person name="Nazareth L."/>
            <person name="Reid J."/>
            <person name="Worley K."/>
            <person name="Petrosino J."/>
            <person name="Highlander S."/>
            <person name="Gibbs R."/>
        </authorList>
    </citation>
    <scope>NUCLEOTIDE SEQUENCE [LARGE SCALE GENOMIC DNA]</scope>
    <source>
        <strain evidence="5">ATCC 33269</strain>
    </source>
</reference>
<sequence length="406" mass="45924">MKKLMIMALLALSATTVFAGDSEPLKAIMKANDFATAQELVKSSLSQLPNDEEKAKAYNKLVELAMSKVEKEQTIITQNQLAEQLKQGKVEPFDTAGYYSAIYNAITNAIECDKYDQMPNSKGKVKPRFHSGNQSKLYPLRPNLINAGQEAIQKKDQEAALKYFGLYAESASAPLFKEVDRTKTPDTYLGEVARVASVYAFQNKNMELANKYVDIAMSDTATYKEALDLKVYYMQQGLKTHEDSLQFVSKLQELYVKNPKSDQIFMTLSNLYGSLGQKGEMDRLINEKIAQEPNNFTAWAMKGQAEMNAQKWDEAIASFKKAVEIDTKNALVLTYLGFCINAKAQNMNNPQEQKKLYTESVGYLEKAKEVDPNREKANWSYPLYQCYYNLYGANDSRTKEMEGMNK</sequence>
<dbReference type="eggNOG" id="COG0457">
    <property type="taxonomic scope" value="Bacteria"/>
</dbReference>